<organism evidence="1 2">
    <name type="scientific">Brachionus calyciflorus</name>
    <dbReference type="NCBI Taxonomy" id="104777"/>
    <lineage>
        <taxon>Eukaryota</taxon>
        <taxon>Metazoa</taxon>
        <taxon>Spiralia</taxon>
        <taxon>Gnathifera</taxon>
        <taxon>Rotifera</taxon>
        <taxon>Eurotatoria</taxon>
        <taxon>Monogononta</taxon>
        <taxon>Pseudotrocha</taxon>
        <taxon>Ploima</taxon>
        <taxon>Brachionidae</taxon>
        <taxon>Brachionus</taxon>
    </lineage>
</organism>
<evidence type="ECO:0000313" key="1">
    <source>
        <dbReference type="EMBL" id="CAF1102091.1"/>
    </source>
</evidence>
<dbReference type="Proteomes" id="UP000663879">
    <property type="component" value="Unassembled WGS sequence"/>
</dbReference>
<keyword evidence="2" id="KW-1185">Reference proteome</keyword>
<accession>A0A814PAK3</accession>
<proteinExistence type="predicted"/>
<evidence type="ECO:0000313" key="2">
    <source>
        <dbReference type="Proteomes" id="UP000663879"/>
    </source>
</evidence>
<reference evidence="1" key="1">
    <citation type="submission" date="2021-02" db="EMBL/GenBank/DDBJ databases">
        <authorList>
            <person name="Nowell W R."/>
        </authorList>
    </citation>
    <scope>NUCLEOTIDE SEQUENCE</scope>
    <source>
        <strain evidence="1">Ploen Becks lab</strain>
    </source>
</reference>
<name>A0A814PAK3_9BILA</name>
<dbReference type="AlphaFoldDB" id="A0A814PAK3"/>
<sequence>MWRHNECRIANKNPKKELKNSRKIAFSKMLSLIHVNNMPKLDDRLRAIDEEQEVYKQKMMYRKNARKFLNEEFVISHNRIKNKHDLIEPSDDEEESEELELDESGKIVPQISRTSQTDASSFNYQMKRKKMEFTIEKDKLFEAGRSLVQVGTQTEWSPFAEVLIDVVKGKEIKYNLRVRRKN</sequence>
<dbReference type="EMBL" id="CAJNOC010007616">
    <property type="protein sequence ID" value="CAF1102091.1"/>
    <property type="molecule type" value="Genomic_DNA"/>
</dbReference>
<protein>
    <submittedName>
        <fullName evidence="1">Uncharacterized protein</fullName>
    </submittedName>
</protein>
<gene>
    <name evidence="1" type="ORF">OXX778_LOCUS21203</name>
</gene>
<comment type="caution">
    <text evidence="1">The sequence shown here is derived from an EMBL/GenBank/DDBJ whole genome shotgun (WGS) entry which is preliminary data.</text>
</comment>